<dbReference type="EMBL" id="JAQQWP010000001">
    <property type="protein sequence ID" value="KAK8132197.1"/>
    <property type="molecule type" value="Genomic_DNA"/>
</dbReference>
<proteinExistence type="predicted"/>
<protein>
    <recommendedName>
        <fullName evidence="3">Protein kinase domain-containing protein</fullName>
    </recommendedName>
</protein>
<comment type="caution">
    <text evidence="1">The sequence shown here is derived from an EMBL/GenBank/DDBJ whole genome shotgun (WGS) entry which is preliminary data.</text>
</comment>
<dbReference type="Pfam" id="PF06176">
    <property type="entry name" value="WaaY"/>
    <property type="match status" value="1"/>
</dbReference>
<dbReference type="InterPro" id="IPR009330">
    <property type="entry name" value="LipoPS_heptP_kinase"/>
</dbReference>
<dbReference type="InterPro" id="IPR011009">
    <property type="entry name" value="Kinase-like_dom_sf"/>
</dbReference>
<dbReference type="AlphaFoldDB" id="A0AAW0RB93"/>
<dbReference type="SUPFAM" id="SSF56112">
    <property type="entry name" value="Protein kinase-like (PK-like)"/>
    <property type="match status" value="1"/>
</dbReference>
<evidence type="ECO:0000313" key="2">
    <source>
        <dbReference type="Proteomes" id="UP001392437"/>
    </source>
</evidence>
<reference evidence="1 2" key="1">
    <citation type="submission" date="2023-01" db="EMBL/GenBank/DDBJ databases">
        <title>Analysis of 21 Apiospora genomes using comparative genomics revels a genus with tremendous synthesis potential of carbohydrate active enzymes and secondary metabolites.</title>
        <authorList>
            <person name="Sorensen T."/>
        </authorList>
    </citation>
    <scope>NUCLEOTIDE SEQUENCE [LARGE SCALE GENOMIC DNA]</scope>
    <source>
        <strain evidence="1 2">CBS 117206</strain>
    </source>
</reference>
<dbReference type="Gene3D" id="1.10.510.10">
    <property type="entry name" value="Transferase(Phosphotransferase) domain 1"/>
    <property type="match status" value="1"/>
</dbReference>
<name>A0AAW0RB93_9PEZI</name>
<dbReference type="Proteomes" id="UP001392437">
    <property type="component" value="Unassembled WGS sequence"/>
</dbReference>
<organism evidence="1 2">
    <name type="scientific">Apiospora kogelbergensis</name>
    <dbReference type="NCBI Taxonomy" id="1337665"/>
    <lineage>
        <taxon>Eukaryota</taxon>
        <taxon>Fungi</taxon>
        <taxon>Dikarya</taxon>
        <taxon>Ascomycota</taxon>
        <taxon>Pezizomycotina</taxon>
        <taxon>Sordariomycetes</taxon>
        <taxon>Xylariomycetidae</taxon>
        <taxon>Amphisphaeriales</taxon>
        <taxon>Apiosporaceae</taxon>
        <taxon>Apiospora</taxon>
    </lineage>
</organism>
<gene>
    <name evidence="1" type="ORF">PG999_000370</name>
</gene>
<keyword evidence="2" id="KW-1185">Reference proteome</keyword>
<evidence type="ECO:0000313" key="1">
    <source>
        <dbReference type="EMBL" id="KAK8132197.1"/>
    </source>
</evidence>
<accession>A0AAW0RB93</accession>
<evidence type="ECO:0008006" key="3">
    <source>
        <dbReference type="Google" id="ProtNLM"/>
    </source>
</evidence>
<sequence>MATPNKIRVLAAKRVSELDGYIVRASINGLIRYISVTDEALQRFPERWNKPNNGDAFLVLPRIIPADLKCLHLRRPSPGDMMSPRDVTSYPIHVPVIHELSGVKFPMGLAAIDYSNLVQFEKISSARFENRLCEDRLRVRRPRQAPGLLMKLVEFPDTWPGWFQADPAIRATGQPASIALVSPESKEESKVCCSQVGYGQQGNITPEQYMAHEIEIHQQIDTALGGMGTVVPRFSGLVTEQGRGVVGFLSEFFEGAQSYFDIFRAASAASIRDYVVPEAERQACRAALGALHAAGFVHGDVHAGNFIRLRDGSVRIVDLEDAQRINVLSVKGVTAALMEMELLEKWLVEKSCKYAPAMSFS</sequence>